<evidence type="ECO:0000256" key="7">
    <source>
        <dbReference type="ARBA" id="ARBA00022801"/>
    </source>
</evidence>
<feature type="region of interest" description="Disordered" evidence="12">
    <location>
        <begin position="103"/>
        <end position="122"/>
    </location>
</feature>
<feature type="compositionally biased region" description="Basic and acidic residues" evidence="12">
    <location>
        <begin position="103"/>
        <end position="113"/>
    </location>
</feature>
<dbReference type="AlphaFoldDB" id="A0A7K5ZM43"/>
<feature type="domain" description="USP" evidence="13">
    <location>
        <begin position="140"/>
        <end position="630"/>
    </location>
</feature>
<evidence type="ECO:0000256" key="3">
    <source>
        <dbReference type="ARBA" id="ARBA00012759"/>
    </source>
</evidence>
<evidence type="ECO:0000256" key="8">
    <source>
        <dbReference type="ARBA" id="ARBA00022807"/>
    </source>
</evidence>
<feature type="coiled-coil region" evidence="11">
    <location>
        <begin position="383"/>
        <end position="410"/>
    </location>
</feature>
<keyword evidence="9" id="KW-0832">Ubl conjugation</keyword>
<dbReference type="Pfam" id="PF22566">
    <property type="entry name" value="UBA_8"/>
    <property type="match status" value="1"/>
</dbReference>
<evidence type="ECO:0000256" key="9">
    <source>
        <dbReference type="ARBA" id="ARBA00022843"/>
    </source>
</evidence>
<comment type="subcellular location">
    <subcellularLocation>
        <location evidence="2">Nucleus</location>
    </subcellularLocation>
</comment>
<dbReference type="PANTHER" id="PTHR43982:SF6">
    <property type="entry name" value="UBIQUITIN CARBOXYL-TERMINAL HYDROLASE 2-RELATED"/>
    <property type="match status" value="1"/>
</dbReference>
<dbReference type="CDD" id="cd02665">
    <property type="entry name" value="Peptidase_C19I"/>
    <property type="match status" value="1"/>
</dbReference>
<keyword evidence="11" id="KW-0175">Coiled coil</keyword>
<keyword evidence="5" id="KW-0645">Protease</keyword>
<dbReference type="Pfam" id="PF00443">
    <property type="entry name" value="UCH"/>
    <property type="match status" value="1"/>
</dbReference>
<organism evidence="14 15">
    <name type="scientific">Onychorhynchus coronatus</name>
    <name type="common">Royal flycatcher</name>
    <dbReference type="NCBI Taxonomy" id="360224"/>
    <lineage>
        <taxon>Eukaryota</taxon>
        <taxon>Metazoa</taxon>
        <taxon>Chordata</taxon>
        <taxon>Craniata</taxon>
        <taxon>Vertebrata</taxon>
        <taxon>Euteleostomi</taxon>
        <taxon>Archelosauria</taxon>
        <taxon>Archosauria</taxon>
        <taxon>Dinosauria</taxon>
        <taxon>Saurischia</taxon>
        <taxon>Theropoda</taxon>
        <taxon>Coelurosauria</taxon>
        <taxon>Aves</taxon>
        <taxon>Neognathae</taxon>
        <taxon>Neoaves</taxon>
        <taxon>Telluraves</taxon>
        <taxon>Australaves</taxon>
        <taxon>Passeriformes</taxon>
        <taxon>Tyrannidae</taxon>
        <taxon>Onychorhynchus</taxon>
    </lineage>
</organism>
<dbReference type="GO" id="GO:0043161">
    <property type="term" value="P:proteasome-mediated ubiquitin-dependent protein catabolic process"/>
    <property type="evidence" value="ECO:0007669"/>
    <property type="project" value="InterPro"/>
</dbReference>
<dbReference type="Proteomes" id="UP000550309">
    <property type="component" value="Unassembled WGS sequence"/>
</dbReference>
<dbReference type="CDD" id="cd20487">
    <property type="entry name" value="USP28_C"/>
    <property type="match status" value="1"/>
</dbReference>
<evidence type="ECO:0000256" key="2">
    <source>
        <dbReference type="ARBA" id="ARBA00004123"/>
    </source>
</evidence>
<dbReference type="PROSITE" id="PS00972">
    <property type="entry name" value="USP_1"/>
    <property type="match status" value="1"/>
</dbReference>
<keyword evidence="7 14" id="KW-0378">Hydrolase</keyword>
<dbReference type="Gene3D" id="3.90.70.10">
    <property type="entry name" value="Cysteine proteinases"/>
    <property type="match status" value="1"/>
</dbReference>
<dbReference type="PROSITE" id="PS00973">
    <property type="entry name" value="USP_2"/>
    <property type="match status" value="1"/>
</dbReference>
<dbReference type="InterPro" id="IPR054109">
    <property type="entry name" value="UBA_8"/>
</dbReference>
<dbReference type="PANTHER" id="PTHR43982">
    <property type="entry name" value="UBIQUITIN CARBOXYL-TERMINAL HYDROLASE"/>
    <property type="match status" value="1"/>
</dbReference>
<keyword evidence="6" id="KW-0833">Ubl conjugation pathway</keyword>
<dbReference type="InterPro" id="IPR038765">
    <property type="entry name" value="Papain-like_cys_pep_sf"/>
</dbReference>
<keyword evidence="4" id="KW-1017">Isopeptide bond</keyword>
<feature type="region of interest" description="Disordered" evidence="12">
    <location>
        <begin position="673"/>
        <end position="715"/>
    </location>
</feature>
<dbReference type="InterPro" id="IPR044635">
    <property type="entry name" value="UBP14-like"/>
</dbReference>
<dbReference type="EMBL" id="VZRK01000052">
    <property type="protein sequence ID" value="NWU77906.1"/>
    <property type="molecule type" value="Genomic_DNA"/>
</dbReference>
<dbReference type="InterPro" id="IPR009060">
    <property type="entry name" value="UBA-like_sf"/>
</dbReference>
<evidence type="ECO:0000256" key="6">
    <source>
        <dbReference type="ARBA" id="ARBA00022786"/>
    </source>
</evidence>
<evidence type="ECO:0000256" key="1">
    <source>
        <dbReference type="ARBA" id="ARBA00000707"/>
    </source>
</evidence>
<gene>
    <name evidence="14" type="primary">Usp28</name>
    <name evidence="14" type="ORF">ONYCOR_R09208</name>
</gene>
<keyword evidence="15" id="KW-1185">Reference proteome</keyword>
<protein>
    <recommendedName>
        <fullName evidence="3">ubiquitinyl hydrolase 1</fullName>
        <ecNumber evidence="3">3.4.19.12</ecNumber>
    </recommendedName>
</protein>
<feature type="compositionally biased region" description="Polar residues" evidence="12">
    <location>
        <begin position="693"/>
        <end position="715"/>
    </location>
</feature>
<dbReference type="GO" id="GO:0070628">
    <property type="term" value="F:proteasome binding"/>
    <property type="evidence" value="ECO:0007669"/>
    <property type="project" value="TreeGrafter"/>
</dbReference>
<feature type="compositionally biased region" description="Polar residues" evidence="12">
    <location>
        <begin position="484"/>
        <end position="495"/>
    </location>
</feature>
<evidence type="ECO:0000256" key="11">
    <source>
        <dbReference type="SAM" id="Coils"/>
    </source>
</evidence>
<sequence length="1031" mass="117740">DCQMLLNQMKEITGIQDSAFLLAALKAANGDLMEAVTFLTEEHAQEPAQDLAAAEPSAWEGSAVGKQLPQSKSFTSTRSNGFVSVGNLRGVFYSTVFISHDRPQDTHSAENKNRPKRKRCEVWGENSKQNDWRRVGDWPVGMKNIGNTCWFSAVIQSLFQLPEFRRLVLGYSLPQNVLESCHSHTGKRNIAFMQELQCLFALMLGTRRKFVDPSAALELLRDVFRSAEEPQQDVSEFTHKLLDWLEDAFQLTVNVTSPGDKSENPMVQLFYGTFLTEGVHEGNTFSKIETFGQYPLQVNGYRNLSECLEGAMVEGEMDEATASESVKYGQERWFTKLPPVLTFELSRFEFNQSLGQPEKIHTKLEFPQTIYMDRYLYCNKELIQIKREEMKRLKEKMVTLQQKLERYMEYGSGPARFPLPDMLQYVLEFITTKPAVAVSSAQGSQTTLLHSQAKPHVLDVLSQPNGILKRTDTSTEDGAFFLANSSPQQNSNMELQPSVPPAELSEHPAPHVISEEELNLVRTCLQRWRNEIKQDVQDLKESITRTNLSIEQMYLDPLLQQVPYRLHAVLVHEGQANAGHYWAFIYNQPRKRWLKYNDILVTDSSWEELERESFGGLRNASAYCLMYISDQVSCVGADEDEGPEAVQIQKEVEALTPELRHYIQEDNWHLEQEAEEWEEEQSCKIPQMEPSPASESQDLSSESGPDQSSVCEQSVHSLSSEHARIAKEQTAKAIANTADAYEKNGVEAALCEAFHEEYSRLYLLSKETPTPQNDARLQHVLIYFLQNNAPQQVVERTLLEQFADKNLSYDERRSISIMKVARAKLREIGPDDVDMEEYKRWHEDYSLFRKVSIYLLTGLELYQNRKYQESLTYLVYAYQSNTKLLLKGTNRGVSESLIALYRRKCLLKLNEVAASLFISSEEARVSEGMSILNELIIPCMHLMNNFEISREDLDAIEVMRNHWCSYLGREDMDAKLQLKLGELLPRLLDGSTEVVVLKEPPKIRPNSPYDLCSRFAAVMESIHGASTVTVK</sequence>
<evidence type="ECO:0000313" key="14">
    <source>
        <dbReference type="EMBL" id="NWU77906.1"/>
    </source>
</evidence>
<dbReference type="InterPro" id="IPR001394">
    <property type="entry name" value="Peptidase_C19_UCH"/>
</dbReference>
<feature type="non-terminal residue" evidence="14">
    <location>
        <position position="1031"/>
    </location>
</feature>
<evidence type="ECO:0000256" key="10">
    <source>
        <dbReference type="ARBA" id="ARBA00023242"/>
    </source>
</evidence>
<keyword evidence="10" id="KW-0539">Nucleus</keyword>
<name>A0A7K5ZM43_ONYCO</name>
<comment type="catalytic activity">
    <reaction evidence="1">
        <text>Thiol-dependent hydrolysis of ester, thioester, amide, peptide and isopeptide bonds formed by the C-terminal Gly of ubiquitin (a 76-residue protein attached to proteins as an intracellular targeting signal).</text>
        <dbReference type="EC" id="3.4.19.12"/>
    </reaction>
</comment>
<dbReference type="GO" id="GO:0005634">
    <property type="term" value="C:nucleus"/>
    <property type="evidence" value="ECO:0007669"/>
    <property type="project" value="UniProtKB-SubCell"/>
</dbReference>
<dbReference type="OrthoDB" id="2420415at2759"/>
<proteinExistence type="predicted"/>
<dbReference type="SUPFAM" id="SSF46934">
    <property type="entry name" value="UBA-like"/>
    <property type="match status" value="1"/>
</dbReference>
<evidence type="ECO:0000256" key="5">
    <source>
        <dbReference type="ARBA" id="ARBA00022670"/>
    </source>
</evidence>
<feature type="non-terminal residue" evidence="14">
    <location>
        <position position="1"/>
    </location>
</feature>
<dbReference type="InterPro" id="IPR028889">
    <property type="entry name" value="USP"/>
</dbReference>
<evidence type="ECO:0000256" key="12">
    <source>
        <dbReference type="SAM" id="MobiDB-lite"/>
    </source>
</evidence>
<dbReference type="FunFam" id="3.90.70.10:FF:000004">
    <property type="entry name" value="Putative ubiquitin carboxyl-terminal hydrolase 25"/>
    <property type="match status" value="1"/>
</dbReference>
<accession>A0A7K5ZM43</accession>
<dbReference type="GO" id="GO:0061136">
    <property type="term" value="P:regulation of proteasomal protein catabolic process"/>
    <property type="evidence" value="ECO:0007669"/>
    <property type="project" value="TreeGrafter"/>
</dbReference>
<dbReference type="GO" id="GO:0016579">
    <property type="term" value="P:protein deubiquitination"/>
    <property type="evidence" value="ECO:0007669"/>
    <property type="project" value="InterPro"/>
</dbReference>
<comment type="caution">
    <text evidence="14">The sequence shown here is derived from an EMBL/GenBank/DDBJ whole genome shotgun (WGS) entry which is preliminary data.</text>
</comment>
<dbReference type="PROSITE" id="PS50235">
    <property type="entry name" value="USP_3"/>
    <property type="match status" value="1"/>
</dbReference>
<dbReference type="EC" id="3.4.19.12" evidence="3"/>
<evidence type="ECO:0000313" key="15">
    <source>
        <dbReference type="Proteomes" id="UP000550309"/>
    </source>
</evidence>
<keyword evidence="8" id="KW-0788">Thiol protease</keyword>
<dbReference type="GO" id="GO:0004843">
    <property type="term" value="F:cysteine-type deubiquitinase activity"/>
    <property type="evidence" value="ECO:0007669"/>
    <property type="project" value="UniProtKB-EC"/>
</dbReference>
<dbReference type="SUPFAM" id="SSF54001">
    <property type="entry name" value="Cysteine proteinases"/>
    <property type="match status" value="1"/>
</dbReference>
<reference evidence="14 15" key="1">
    <citation type="submission" date="2019-09" db="EMBL/GenBank/DDBJ databases">
        <title>Bird 10,000 Genomes (B10K) Project - Family phase.</title>
        <authorList>
            <person name="Zhang G."/>
        </authorList>
    </citation>
    <scope>NUCLEOTIDE SEQUENCE [LARGE SCALE GENOMIC DNA]</scope>
    <source>
        <strain evidence="14">B10K-DU-028-75</strain>
        <tissue evidence="14">Mixed tissue sample</tissue>
    </source>
</reference>
<dbReference type="Gene3D" id="1.10.8.10">
    <property type="entry name" value="DNA helicase RuvA subunit, C-terminal domain"/>
    <property type="match status" value="1"/>
</dbReference>
<evidence type="ECO:0000259" key="13">
    <source>
        <dbReference type="PROSITE" id="PS50235"/>
    </source>
</evidence>
<feature type="region of interest" description="Disordered" evidence="12">
    <location>
        <begin position="484"/>
        <end position="506"/>
    </location>
</feature>
<dbReference type="InterPro" id="IPR018200">
    <property type="entry name" value="USP_CS"/>
</dbReference>
<evidence type="ECO:0000256" key="4">
    <source>
        <dbReference type="ARBA" id="ARBA00022499"/>
    </source>
</evidence>